<name>A0ABD4TSH7_9ACTO</name>
<dbReference type="EMBL" id="VSZY01000001">
    <property type="protein sequence ID" value="MCU9967854.1"/>
    <property type="molecule type" value="Genomic_DNA"/>
</dbReference>
<evidence type="ECO:0000313" key="2">
    <source>
        <dbReference type="Proteomes" id="UP001209486"/>
    </source>
</evidence>
<protein>
    <submittedName>
        <fullName evidence="1">Uncharacterized protein</fullName>
    </submittedName>
</protein>
<organism evidence="1 2">
    <name type="scientific">Mobiluncus mulieris</name>
    <dbReference type="NCBI Taxonomy" id="2052"/>
    <lineage>
        <taxon>Bacteria</taxon>
        <taxon>Bacillati</taxon>
        <taxon>Actinomycetota</taxon>
        <taxon>Actinomycetes</taxon>
        <taxon>Actinomycetales</taxon>
        <taxon>Actinomycetaceae</taxon>
        <taxon>Mobiluncus</taxon>
    </lineage>
</organism>
<proteinExistence type="predicted"/>
<sequence>MGALPTTASVEPGYFPCFDSAWRCGRIDDAAPRESSGFPGLYPQVSGCEPKIQIFRMMMRKGGAGRKPGTTVFSHITPH</sequence>
<reference evidence="1 2" key="1">
    <citation type="submission" date="2019-08" db="EMBL/GenBank/DDBJ databases">
        <title>Comparison of rpoB and gyrB Sequences from Mobiluncus Species and Development of a Multiplex PCR Method for Clinical Detection of Mobiluncus curtisii and Mobiluncus mulieris.</title>
        <authorList>
            <person name="Yang L."/>
            <person name="Shen Y."/>
            <person name="Xu G."/>
            <person name="Shu L.-B."/>
            <person name="Hu J."/>
            <person name="Zhang R."/>
            <person name="Wang Y."/>
            <person name="Zhou H.-W."/>
            <person name="Zhang X."/>
        </authorList>
    </citation>
    <scope>NUCLEOTIDE SEQUENCE [LARGE SCALE GENOMIC DNA]</scope>
    <source>
        <strain evidence="1 2">M26</strain>
    </source>
</reference>
<comment type="caution">
    <text evidence="1">The sequence shown here is derived from an EMBL/GenBank/DDBJ whole genome shotgun (WGS) entry which is preliminary data.</text>
</comment>
<evidence type="ECO:0000313" key="1">
    <source>
        <dbReference type="EMBL" id="MCU9967854.1"/>
    </source>
</evidence>
<dbReference type="Proteomes" id="UP001209486">
    <property type="component" value="Unassembled WGS sequence"/>
</dbReference>
<accession>A0ABD4TSH7</accession>
<dbReference type="AlphaFoldDB" id="A0ABD4TSH7"/>
<gene>
    <name evidence="1" type="ORF">FYZ43_00135</name>
</gene>